<feature type="compositionally biased region" description="Basic and acidic residues" evidence="1">
    <location>
        <begin position="90"/>
        <end position="108"/>
    </location>
</feature>
<dbReference type="AlphaFoldDB" id="A0A835AW65"/>
<dbReference type="SUPFAM" id="SSF81383">
    <property type="entry name" value="F-box domain"/>
    <property type="match status" value="1"/>
</dbReference>
<gene>
    <name evidence="3" type="ORF">HU200_054092</name>
</gene>
<comment type="caution">
    <text evidence="3">The sequence shown here is derived from an EMBL/GenBank/DDBJ whole genome shotgun (WGS) entry which is preliminary data.</text>
</comment>
<keyword evidence="4" id="KW-1185">Reference proteome</keyword>
<protein>
    <recommendedName>
        <fullName evidence="2">F-box domain-containing protein</fullName>
    </recommendedName>
</protein>
<organism evidence="3 4">
    <name type="scientific">Digitaria exilis</name>
    <dbReference type="NCBI Taxonomy" id="1010633"/>
    <lineage>
        <taxon>Eukaryota</taxon>
        <taxon>Viridiplantae</taxon>
        <taxon>Streptophyta</taxon>
        <taxon>Embryophyta</taxon>
        <taxon>Tracheophyta</taxon>
        <taxon>Spermatophyta</taxon>
        <taxon>Magnoliopsida</taxon>
        <taxon>Liliopsida</taxon>
        <taxon>Poales</taxon>
        <taxon>Poaceae</taxon>
        <taxon>PACMAD clade</taxon>
        <taxon>Panicoideae</taxon>
        <taxon>Panicodae</taxon>
        <taxon>Paniceae</taxon>
        <taxon>Anthephorinae</taxon>
        <taxon>Digitaria</taxon>
    </lineage>
</organism>
<name>A0A835AW65_9POAL</name>
<sequence>MRKPESQPRHEIYPKIATRPTAASQPPSTSPAMAKRLSNLPDKILQRILLFMPSREAATTAALSRRWRGLWPTPARTVILETRSYGRDCTRDAERGARRARIREEPHPKQLVRKKTLTSRHSQSTLDMVFRPEEPSTLLFQTLEQLELDVEYNPTGEASVSALAMLLHCCPVVRDIWLKLSKDLASRIDTRSSIDQVARADFDKSCATLGQDACM</sequence>
<dbReference type="InterPro" id="IPR036047">
    <property type="entry name" value="F-box-like_dom_sf"/>
</dbReference>
<feature type="domain" description="F-box" evidence="2">
    <location>
        <begin position="34"/>
        <end position="70"/>
    </location>
</feature>
<evidence type="ECO:0000256" key="1">
    <source>
        <dbReference type="SAM" id="MobiDB-lite"/>
    </source>
</evidence>
<evidence type="ECO:0000313" key="4">
    <source>
        <dbReference type="Proteomes" id="UP000636709"/>
    </source>
</evidence>
<dbReference type="Pfam" id="PF00646">
    <property type="entry name" value="F-box"/>
    <property type="match status" value="1"/>
</dbReference>
<dbReference type="PANTHER" id="PTHR34223:SF51">
    <property type="entry name" value="OS06G0556300 PROTEIN"/>
    <property type="match status" value="1"/>
</dbReference>
<accession>A0A835AW65</accession>
<feature type="compositionally biased region" description="Basic and acidic residues" evidence="1">
    <location>
        <begin position="1"/>
        <end position="13"/>
    </location>
</feature>
<dbReference type="PANTHER" id="PTHR34223">
    <property type="entry name" value="OS11G0201299 PROTEIN"/>
    <property type="match status" value="1"/>
</dbReference>
<feature type="region of interest" description="Disordered" evidence="1">
    <location>
        <begin position="1"/>
        <end position="34"/>
    </location>
</feature>
<dbReference type="OrthoDB" id="695972at2759"/>
<feature type="region of interest" description="Disordered" evidence="1">
    <location>
        <begin position="90"/>
        <end position="126"/>
    </location>
</feature>
<feature type="compositionally biased region" description="Low complexity" evidence="1">
    <location>
        <begin position="17"/>
        <end position="32"/>
    </location>
</feature>
<dbReference type="InterPro" id="IPR001810">
    <property type="entry name" value="F-box_dom"/>
</dbReference>
<dbReference type="PROSITE" id="PS50181">
    <property type="entry name" value="FBOX"/>
    <property type="match status" value="1"/>
</dbReference>
<evidence type="ECO:0000313" key="3">
    <source>
        <dbReference type="EMBL" id="KAF8666003.1"/>
    </source>
</evidence>
<dbReference type="InterPro" id="IPR053197">
    <property type="entry name" value="F-box_SCFL_complex_component"/>
</dbReference>
<dbReference type="EMBL" id="JACEFO010002324">
    <property type="protein sequence ID" value="KAF8666003.1"/>
    <property type="molecule type" value="Genomic_DNA"/>
</dbReference>
<proteinExistence type="predicted"/>
<dbReference type="Proteomes" id="UP000636709">
    <property type="component" value="Unassembled WGS sequence"/>
</dbReference>
<evidence type="ECO:0000259" key="2">
    <source>
        <dbReference type="PROSITE" id="PS50181"/>
    </source>
</evidence>
<dbReference type="InterPro" id="IPR053781">
    <property type="entry name" value="F-box_AtFBL13-like"/>
</dbReference>
<dbReference type="CDD" id="cd22160">
    <property type="entry name" value="F-box_AtFBL13-like"/>
    <property type="match status" value="1"/>
</dbReference>
<reference evidence="3" key="1">
    <citation type="submission" date="2020-07" db="EMBL/GenBank/DDBJ databases">
        <title>Genome sequence and genetic diversity analysis of an under-domesticated orphan crop, white fonio (Digitaria exilis).</title>
        <authorList>
            <person name="Bennetzen J.L."/>
            <person name="Chen S."/>
            <person name="Ma X."/>
            <person name="Wang X."/>
            <person name="Yssel A.E.J."/>
            <person name="Chaluvadi S.R."/>
            <person name="Johnson M."/>
            <person name="Gangashetty P."/>
            <person name="Hamidou F."/>
            <person name="Sanogo M.D."/>
            <person name="Zwaenepoel A."/>
            <person name="Wallace J."/>
            <person name="Van De Peer Y."/>
            <person name="Van Deynze A."/>
        </authorList>
    </citation>
    <scope>NUCLEOTIDE SEQUENCE</scope>
    <source>
        <tissue evidence="3">Leaves</tissue>
    </source>
</reference>